<keyword evidence="3 9" id="KW-0637">Prenyltransferase</keyword>
<dbReference type="OrthoDB" id="5428259at2759"/>
<comment type="caution">
    <text evidence="11">The sequence shown here is derived from an EMBL/GenBank/DDBJ whole genome shotgun (WGS) entry which is preliminary data.</text>
</comment>
<comment type="similarity">
    <text evidence="1 9">Belongs to the protein prenyltransferase subunit beta family.</text>
</comment>
<accession>A0A4U5NDP4</accession>
<dbReference type="Proteomes" id="UP000298663">
    <property type="component" value="Unassembled WGS sequence"/>
</dbReference>
<feature type="domain" description="Prenyltransferase alpha-alpha toroid" evidence="10">
    <location>
        <begin position="25"/>
        <end position="324"/>
    </location>
</feature>
<keyword evidence="6" id="KW-0677">Repeat</keyword>
<dbReference type="GO" id="GO:0046872">
    <property type="term" value="F:metal ion binding"/>
    <property type="evidence" value="ECO:0007669"/>
    <property type="project" value="UniProtKB-KW"/>
</dbReference>
<dbReference type="EMBL" id="AZBU02000004">
    <property type="protein sequence ID" value="TKR80726.1"/>
    <property type="molecule type" value="Genomic_DNA"/>
</dbReference>
<evidence type="ECO:0000256" key="7">
    <source>
        <dbReference type="ARBA" id="ARBA00022833"/>
    </source>
</evidence>
<dbReference type="Gene3D" id="1.50.10.20">
    <property type="match status" value="1"/>
</dbReference>
<dbReference type="InterPro" id="IPR001330">
    <property type="entry name" value="Prenyltrans"/>
</dbReference>
<dbReference type="GO" id="GO:0004663">
    <property type="term" value="F:Rab geranylgeranyltransferase activity"/>
    <property type="evidence" value="ECO:0007669"/>
    <property type="project" value="UniProtKB-UniRule"/>
</dbReference>
<dbReference type="CDD" id="cd02894">
    <property type="entry name" value="GGTase-II"/>
    <property type="match status" value="1"/>
</dbReference>
<dbReference type="GO" id="GO:0005968">
    <property type="term" value="C:Rab-protein geranylgeranyltransferase complex"/>
    <property type="evidence" value="ECO:0007669"/>
    <property type="project" value="UniProtKB-UniRule"/>
</dbReference>
<evidence type="ECO:0000313" key="12">
    <source>
        <dbReference type="Proteomes" id="UP000298663"/>
    </source>
</evidence>
<evidence type="ECO:0000256" key="6">
    <source>
        <dbReference type="ARBA" id="ARBA00022737"/>
    </source>
</evidence>
<protein>
    <recommendedName>
        <fullName evidence="9">Geranylgeranyl transferase type-2 subunit beta</fullName>
        <ecNumber evidence="9">2.5.1.60</ecNumber>
    </recommendedName>
</protein>
<evidence type="ECO:0000256" key="1">
    <source>
        <dbReference type="ARBA" id="ARBA00010497"/>
    </source>
</evidence>
<name>A0A4U5NDP4_STECR</name>
<comment type="subunit">
    <text evidence="2">Heterodimer of an alpha and a beta subunit.</text>
</comment>
<comment type="function">
    <text evidence="9">Catalyzes the transfer of a geranylgeranyl moiety from geranylgeranyl diphosphate to both cysteines of proteins with the C-terminal sequence -XXCC, -XCXC and -CCXX.</text>
</comment>
<dbReference type="STRING" id="34508.A0A4U5NDP4"/>
<gene>
    <name evidence="11" type="ORF">L596_014749</name>
</gene>
<evidence type="ECO:0000259" key="10">
    <source>
        <dbReference type="Pfam" id="PF00432"/>
    </source>
</evidence>
<evidence type="ECO:0000256" key="5">
    <source>
        <dbReference type="ARBA" id="ARBA00022723"/>
    </source>
</evidence>
<reference evidence="11 12" key="1">
    <citation type="journal article" date="2015" name="Genome Biol.">
        <title>Comparative genomics of Steinernema reveals deeply conserved gene regulatory networks.</title>
        <authorList>
            <person name="Dillman A.R."/>
            <person name="Macchietto M."/>
            <person name="Porter C.F."/>
            <person name="Rogers A."/>
            <person name="Williams B."/>
            <person name="Antoshechkin I."/>
            <person name="Lee M.M."/>
            <person name="Goodwin Z."/>
            <person name="Lu X."/>
            <person name="Lewis E.E."/>
            <person name="Goodrich-Blair H."/>
            <person name="Stock S.P."/>
            <person name="Adams B.J."/>
            <person name="Sternberg P.W."/>
            <person name="Mortazavi A."/>
        </authorList>
    </citation>
    <scope>NUCLEOTIDE SEQUENCE [LARGE SCALE GENOMIC DNA]</scope>
    <source>
        <strain evidence="11 12">ALL</strain>
    </source>
</reference>
<comment type="cofactor">
    <cofactor evidence="9">
        <name>Zn(2+)</name>
        <dbReference type="ChEBI" id="CHEBI:29105"/>
    </cofactor>
    <text evidence="9">Binds 1 zinc ion per subunit.</text>
</comment>
<dbReference type="InterPro" id="IPR026873">
    <property type="entry name" value="Ptb1"/>
</dbReference>
<dbReference type="EC" id="2.5.1.60" evidence="9"/>
<proteinExistence type="inferred from homology"/>
<dbReference type="AlphaFoldDB" id="A0A4U5NDP4"/>
<keyword evidence="7 9" id="KW-0862">Zinc</keyword>
<dbReference type="Pfam" id="PF00432">
    <property type="entry name" value="Prenyltrans"/>
    <property type="match status" value="1"/>
</dbReference>
<sequence>MSLGAVLDMARKDVTIPANATTQILKELHADFIRKQEKDHASLEYLTTEFLRMSGLYWCFTAMDLLGELEAFADAEEAEVVRTVRECQKPCGGIAPAPNHEAHILYTLSAVQIAVMLKFVDQLDVEGIVKYVKSRQNPDGSFGGDRYNEIDTRFSFCALAILHLLDRLYEVDTESATEYILSCHNTDGGFGTRPGSESHSGQVYCCLGSLAILGRLELIDQDRTGEWLAQRQCDSGGLNGRPDKLPDVCYSWWVLASLAILGQLEKIDKGAMIKFITACQDDETGGFSDRPGDVADPFHTVFGLAGLSLLEVGGLEPIDAVFCMTKKALGEKLLYR</sequence>
<dbReference type="PANTHER" id="PTHR11774">
    <property type="entry name" value="GERANYLGERANYL TRANSFERASE TYPE BETA SUBUNIT"/>
    <property type="match status" value="1"/>
</dbReference>
<dbReference type="SUPFAM" id="SSF48239">
    <property type="entry name" value="Terpenoid cyclases/Protein prenyltransferases"/>
    <property type="match status" value="1"/>
</dbReference>
<evidence type="ECO:0000256" key="4">
    <source>
        <dbReference type="ARBA" id="ARBA00022679"/>
    </source>
</evidence>
<dbReference type="InterPro" id="IPR008930">
    <property type="entry name" value="Terpenoid_cyclase/PrenylTrfase"/>
</dbReference>
<evidence type="ECO:0000256" key="2">
    <source>
        <dbReference type="ARBA" id="ARBA00011355"/>
    </source>
</evidence>
<comment type="catalytic activity">
    <reaction evidence="8 9">
        <text>geranylgeranyl diphosphate + L-cysteinyl-[protein] = S-geranylgeranyl-L-cysteinyl-[protein] + diphosphate</text>
        <dbReference type="Rhea" id="RHEA:21240"/>
        <dbReference type="Rhea" id="RHEA-COMP:10131"/>
        <dbReference type="Rhea" id="RHEA-COMP:11537"/>
        <dbReference type="ChEBI" id="CHEBI:29950"/>
        <dbReference type="ChEBI" id="CHEBI:33019"/>
        <dbReference type="ChEBI" id="CHEBI:57533"/>
        <dbReference type="ChEBI" id="CHEBI:86021"/>
        <dbReference type="EC" id="2.5.1.60"/>
    </reaction>
</comment>
<dbReference type="InterPro" id="IPR045089">
    <property type="entry name" value="PGGT1B-like"/>
</dbReference>
<dbReference type="FunFam" id="1.50.10.20:FF:000012">
    <property type="entry name" value="Geranylgeranyl transferase type-2 subunit beta"/>
    <property type="match status" value="1"/>
</dbReference>
<evidence type="ECO:0000313" key="11">
    <source>
        <dbReference type="EMBL" id="TKR80726.1"/>
    </source>
</evidence>
<keyword evidence="4 9" id="KW-0808">Transferase</keyword>
<evidence type="ECO:0000256" key="9">
    <source>
        <dbReference type="RuleBase" id="RU365076"/>
    </source>
</evidence>
<keyword evidence="12" id="KW-1185">Reference proteome</keyword>
<evidence type="ECO:0000256" key="8">
    <source>
        <dbReference type="ARBA" id="ARBA00047658"/>
    </source>
</evidence>
<reference evidence="11 12" key="2">
    <citation type="journal article" date="2019" name="G3 (Bethesda)">
        <title>Hybrid Assembly of the Genome of the Entomopathogenic Nematode Steinernema carpocapsae Identifies the X-Chromosome.</title>
        <authorList>
            <person name="Serra L."/>
            <person name="Macchietto M."/>
            <person name="Macias-Munoz A."/>
            <person name="McGill C.J."/>
            <person name="Rodriguez I.M."/>
            <person name="Rodriguez B."/>
            <person name="Murad R."/>
            <person name="Mortazavi A."/>
        </authorList>
    </citation>
    <scope>NUCLEOTIDE SEQUENCE [LARGE SCALE GENOMIC DNA]</scope>
    <source>
        <strain evidence="11 12">ALL</strain>
    </source>
</reference>
<evidence type="ECO:0000256" key="3">
    <source>
        <dbReference type="ARBA" id="ARBA00022602"/>
    </source>
</evidence>
<organism evidence="11 12">
    <name type="scientific">Steinernema carpocapsae</name>
    <name type="common">Entomopathogenic nematode</name>
    <dbReference type="NCBI Taxonomy" id="34508"/>
    <lineage>
        <taxon>Eukaryota</taxon>
        <taxon>Metazoa</taxon>
        <taxon>Ecdysozoa</taxon>
        <taxon>Nematoda</taxon>
        <taxon>Chromadorea</taxon>
        <taxon>Rhabditida</taxon>
        <taxon>Tylenchina</taxon>
        <taxon>Panagrolaimomorpha</taxon>
        <taxon>Strongyloidoidea</taxon>
        <taxon>Steinernematidae</taxon>
        <taxon>Steinernema</taxon>
    </lineage>
</organism>
<dbReference type="PANTHER" id="PTHR11774:SF11">
    <property type="entry name" value="GERANYLGERANYL TRANSFERASE TYPE-2 SUBUNIT BETA"/>
    <property type="match status" value="1"/>
</dbReference>
<dbReference type="GO" id="GO:0072657">
    <property type="term" value="P:protein localization to membrane"/>
    <property type="evidence" value="ECO:0007669"/>
    <property type="project" value="UniProtKB-ARBA"/>
</dbReference>
<keyword evidence="5 9" id="KW-0479">Metal-binding</keyword>